<dbReference type="CDD" id="cd00198">
    <property type="entry name" value="vWFA"/>
    <property type="match status" value="1"/>
</dbReference>
<evidence type="ECO:0000259" key="1">
    <source>
        <dbReference type="PROSITE" id="PS50234"/>
    </source>
</evidence>
<proteinExistence type="predicted"/>
<sequence>MFQPERGAGQKDAHIVFLCDASGSMSGDKITNMNNAIGAALVTTQSVISTLDHVIFDAIDVSAIRFSDTADWHTVPSKLHDQFVWGDLQRPEGVTNLGQAYTLLDNWLSSGAVSGAMHTLIVVLITDGMPTDEPSIFPHWLKDKAVAENFERIAFALGSDAESSYLDEFVSNEDNLYILRNELMLKDLLARALTKTIKKIPDDKHRQH</sequence>
<dbReference type="SUPFAM" id="SSF53300">
    <property type="entry name" value="vWA-like"/>
    <property type="match status" value="1"/>
</dbReference>
<dbReference type="InterPro" id="IPR036465">
    <property type="entry name" value="vWFA_dom_sf"/>
</dbReference>
<dbReference type="PROSITE" id="PS50234">
    <property type="entry name" value="VWFA"/>
    <property type="match status" value="1"/>
</dbReference>
<keyword evidence="3" id="KW-1185">Reference proteome</keyword>
<feature type="domain" description="VWFA" evidence="1">
    <location>
        <begin position="14"/>
        <end position="200"/>
    </location>
</feature>
<dbReference type="AlphaFoldDB" id="A0A317CD53"/>
<dbReference type="Gene3D" id="3.40.50.410">
    <property type="entry name" value="von Willebrand factor, type A domain"/>
    <property type="match status" value="1"/>
</dbReference>
<dbReference type="InterPro" id="IPR002035">
    <property type="entry name" value="VWF_A"/>
</dbReference>
<dbReference type="RefSeq" id="WP_109823289.1">
    <property type="nucleotide sequence ID" value="NZ_QGKL01000029.1"/>
</dbReference>
<reference evidence="2 3" key="1">
    <citation type="submission" date="2018-05" db="EMBL/GenBank/DDBJ databases">
        <title>Leucothrix arctica sp. nov., isolated from Arctic seawater.</title>
        <authorList>
            <person name="Choi A."/>
            <person name="Baek K."/>
        </authorList>
    </citation>
    <scope>NUCLEOTIDE SEQUENCE [LARGE SCALE GENOMIC DNA]</scope>
    <source>
        <strain evidence="2 3">IMCC9719</strain>
    </source>
</reference>
<comment type="caution">
    <text evidence="2">The sequence shown here is derived from an EMBL/GenBank/DDBJ whole genome shotgun (WGS) entry which is preliminary data.</text>
</comment>
<dbReference type="EMBL" id="QGKL01000029">
    <property type="protein sequence ID" value="PWQ96317.1"/>
    <property type="molecule type" value="Genomic_DNA"/>
</dbReference>
<protein>
    <recommendedName>
        <fullName evidence="1">VWFA domain-containing protein</fullName>
    </recommendedName>
</protein>
<organism evidence="2 3">
    <name type="scientific">Leucothrix arctica</name>
    <dbReference type="NCBI Taxonomy" id="1481894"/>
    <lineage>
        <taxon>Bacteria</taxon>
        <taxon>Pseudomonadati</taxon>
        <taxon>Pseudomonadota</taxon>
        <taxon>Gammaproteobacteria</taxon>
        <taxon>Thiotrichales</taxon>
        <taxon>Thiotrichaceae</taxon>
        <taxon>Leucothrix</taxon>
    </lineage>
</organism>
<dbReference type="Pfam" id="PF00092">
    <property type="entry name" value="VWA"/>
    <property type="match status" value="1"/>
</dbReference>
<dbReference type="OrthoDB" id="9806395at2"/>
<evidence type="ECO:0000313" key="2">
    <source>
        <dbReference type="EMBL" id="PWQ96317.1"/>
    </source>
</evidence>
<dbReference type="Proteomes" id="UP000245506">
    <property type="component" value="Unassembled WGS sequence"/>
</dbReference>
<accession>A0A317CD53</accession>
<gene>
    <name evidence="2" type="ORF">DKT75_10045</name>
</gene>
<evidence type="ECO:0000313" key="3">
    <source>
        <dbReference type="Proteomes" id="UP000245506"/>
    </source>
</evidence>
<name>A0A317CD53_9GAMM</name>